<evidence type="ECO:0000256" key="8">
    <source>
        <dbReference type="ARBA" id="ARBA00023136"/>
    </source>
</evidence>
<sequence>MSKLRKITSLIFITIIMVGCSSIPEQPTSVEWQSHQDRLLQIENYQASGKLAYISPEQRQSLNFIWKHSPNQSQLRLTTFLGQTALNLTIDSSGAKVVTYDDQVFTHASASVLVEQLTGLQIPIDHLPQWFLGIPDQADSYQLNTTNTLESLTKQVSNQLWTLNFDNYRNTEMPSKLLSGEDNKNSSEDNTKVETIPLPTRLSFKQDENKINIVVSKWTLKK</sequence>
<comment type="similarity">
    <text evidence="2 13">Belongs to the LolB family.</text>
</comment>
<dbReference type="Pfam" id="PF03550">
    <property type="entry name" value="LolB"/>
    <property type="match status" value="1"/>
</dbReference>
<organism evidence="14 15">
    <name type="scientific">Vibrio splendidus</name>
    <dbReference type="NCBI Taxonomy" id="29497"/>
    <lineage>
        <taxon>Bacteria</taxon>
        <taxon>Pseudomonadati</taxon>
        <taxon>Pseudomonadota</taxon>
        <taxon>Gammaproteobacteria</taxon>
        <taxon>Vibrionales</taxon>
        <taxon>Vibrionaceae</taxon>
        <taxon>Vibrio</taxon>
    </lineage>
</organism>
<evidence type="ECO:0000313" key="15">
    <source>
        <dbReference type="Proteomes" id="UP000235405"/>
    </source>
</evidence>
<protein>
    <recommendedName>
        <fullName evidence="4 13">Outer-membrane lipoprotein LolB</fullName>
    </recommendedName>
</protein>
<dbReference type="GO" id="GO:0009279">
    <property type="term" value="C:cell outer membrane"/>
    <property type="evidence" value="ECO:0007669"/>
    <property type="project" value="UniProtKB-SubCell"/>
</dbReference>
<dbReference type="EMBL" id="MCSW01000213">
    <property type="protein sequence ID" value="PMF17899.1"/>
    <property type="molecule type" value="Genomic_DNA"/>
</dbReference>
<keyword evidence="10 13" id="KW-0143">Chaperone</keyword>
<evidence type="ECO:0000256" key="9">
    <source>
        <dbReference type="ARBA" id="ARBA00023139"/>
    </source>
</evidence>
<dbReference type="GO" id="GO:0015031">
    <property type="term" value="P:protein transport"/>
    <property type="evidence" value="ECO:0007669"/>
    <property type="project" value="UniProtKB-KW"/>
</dbReference>
<comment type="caution">
    <text evidence="14">The sequence shown here is derived from an EMBL/GenBank/DDBJ whole genome shotgun (WGS) entry which is preliminary data.</text>
</comment>
<keyword evidence="7 13" id="KW-0653">Protein transport</keyword>
<dbReference type="CDD" id="cd16326">
    <property type="entry name" value="LolB"/>
    <property type="match status" value="1"/>
</dbReference>
<dbReference type="PROSITE" id="PS51257">
    <property type="entry name" value="PROKAR_LIPOPROTEIN"/>
    <property type="match status" value="1"/>
</dbReference>
<dbReference type="Proteomes" id="UP000235405">
    <property type="component" value="Unassembled WGS sequence"/>
</dbReference>
<evidence type="ECO:0000256" key="1">
    <source>
        <dbReference type="ARBA" id="ARBA00004459"/>
    </source>
</evidence>
<accession>A0A2N7C9L1</accession>
<evidence type="ECO:0000313" key="14">
    <source>
        <dbReference type="EMBL" id="PMF17899.1"/>
    </source>
</evidence>
<comment type="subcellular location">
    <subcellularLocation>
        <location evidence="1 13">Cell outer membrane</location>
        <topology evidence="1 13">Lipid-anchor</topology>
    </subcellularLocation>
</comment>
<proteinExistence type="inferred from homology"/>
<evidence type="ECO:0000256" key="13">
    <source>
        <dbReference type="HAMAP-Rule" id="MF_00233"/>
    </source>
</evidence>
<keyword evidence="6 13" id="KW-0732">Signal</keyword>
<evidence type="ECO:0000256" key="3">
    <source>
        <dbReference type="ARBA" id="ARBA00011245"/>
    </source>
</evidence>
<dbReference type="NCBIfam" id="TIGR00548">
    <property type="entry name" value="lolB"/>
    <property type="match status" value="1"/>
</dbReference>
<evidence type="ECO:0000256" key="12">
    <source>
        <dbReference type="ARBA" id="ARBA00023288"/>
    </source>
</evidence>
<evidence type="ECO:0000256" key="10">
    <source>
        <dbReference type="ARBA" id="ARBA00023186"/>
    </source>
</evidence>
<dbReference type="GO" id="GO:0044874">
    <property type="term" value="P:lipoprotein localization to outer membrane"/>
    <property type="evidence" value="ECO:0007669"/>
    <property type="project" value="UniProtKB-UniRule"/>
</dbReference>
<evidence type="ECO:0000256" key="11">
    <source>
        <dbReference type="ARBA" id="ARBA00023237"/>
    </source>
</evidence>
<dbReference type="AlphaFoldDB" id="A0A2N7C9L1"/>
<comment type="function">
    <text evidence="13">Plays a critical role in the incorporation of lipoproteins in the outer membrane after they are released by the LolA protein.</text>
</comment>
<dbReference type="Gene3D" id="2.50.20.10">
    <property type="entry name" value="Lipoprotein localisation LolA/LolB/LppX"/>
    <property type="match status" value="1"/>
</dbReference>
<evidence type="ECO:0000256" key="2">
    <source>
        <dbReference type="ARBA" id="ARBA00009696"/>
    </source>
</evidence>
<keyword evidence="5 13" id="KW-0813">Transport</keyword>
<comment type="subunit">
    <text evidence="3 13">Monomer.</text>
</comment>
<evidence type="ECO:0000256" key="4">
    <source>
        <dbReference type="ARBA" id="ARBA00016202"/>
    </source>
</evidence>
<evidence type="ECO:0000256" key="6">
    <source>
        <dbReference type="ARBA" id="ARBA00022729"/>
    </source>
</evidence>
<dbReference type="SUPFAM" id="SSF89392">
    <property type="entry name" value="Prokaryotic lipoproteins and lipoprotein localization factors"/>
    <property type="match status" value="1"/>
</dbReference>
<keyword evidence="12 13" id="KW-0449">Lipoprotein</keyword>
<evidence type="ECO:0000256" key="5">
    <source>
        <dbReference type="ARBA" id="ARBA00022448"/>
    </source>
</evidence>
<reference evidence="15" key="1">
    <citation type="submission" date="2016-07" db="EMBL/GenBank/DDBJ databases">
        <title>Nontailed viruses are major unrecognized killers of bacteria in the ocean.</title>
        <authorList>
            <person name="Kauffman K."/>
            <person name="Hussain F."/>
            <person name="Yang J."/>
            <person name="Arevalo P."/>
            <person name="Brown J."/>
            <person name="Cutler M."/>
            <person name="Kelly L."/>
            <person name="Polz M.F."/>
        </authorList>
    </citation>
    <scope>NUCLEOTIDE SEQUENCE [LARGE SCALE GENOMIC DNA]</scope>
    <source>
        <strain evidence="15">10N.286.54.F3</strain>
    </source>
</reference>
<dbReference type="InterPro" id="IPR004565">
    <property type="entry name" value="OM_lipoprot_LolB"/>
</dbReference>
<keyword evidence="8 13" id="KW-0472">Membrane</keyword>
<keyword evidence="9 13" id="KW-0564">Palmitate</keyword>
<keyword evidence="11 13" id="KW-0998">Cell outer membrane</keyword>
<dbReference type="RefSeq" id="WP_017076866.1">
    <property type="nucleotide sequence ID" value="NZ_CAWNXX010000016.1"/>
</dbReference>
<dbReference type="HAMAP" id="MF_00233">
    <property type="entry name" value="LolB"/>
    <property type="match status" value="1"/>
</dbReference>
<dbReference type="InterPro" id="IPR029046">
    <property type="entry name" value="LolA/LolB/LppX"/>
</dbReference>
<name>A0A2N7C9L1_VIBSP</name>
<gene>
    <name evidence="13" type="primary">lolB</name>
    <name evidence="14" type="ORF">BCV19_17650</name>
</gene>
<evidence type="ECO:0000256" key="7">
    <source>
        <dbReference type="ARBA" id="ARBA00022927"/>
    </source>
</evidence>